<dbReference type="EMBL" id="MPKA01000063">
    <property type="protein sequence ID" value="OLU46554.1"/>
    <property type="molecule type" value="Genomic_DNA"/>
</dbReference>
<protein>
    <submittedName>
        <fullName evidence="5">Transcriptional regulator</fullName>
    </submittedName>
</protein>
<dbReference type="PANTHER" id="PTHR33154:SF33">
    <property type="entry name" value="TRANSCRIPTIONAL REPRESSOR SDPR"/>
    <property type="match status" value="1"/>
</dbReference>
<accession>A0A1U7NMR1</accession>
<dbReference type="Pfam" id="PF01022">
    <property type="entry name" value="HTH_5"/>
    <property type="match status" value="1"/>
</dbReference>
<evidence type="ECO:0000256" key="3">
    <source>
        <dbReference type="ARBA" id="ARBA00023163"/>
    </source>
</evidence>
<keyword evidence="3" id="KW-0804">Transcription</keyword>
<evidence type="ECO:0000259" key="4">
    <source>
        <dbReference type="PROSITE" id="PS50987"/>
    </source>
</evidence>
<dbReference type="SUPFAM" id="SSF46785">
    <property type="entry name" value="Winged helix' DNA-binding domain"/>
    <property type="match status" value="1"/>
</dbReference>
<sequence>MALDQTLKALNDPIRRAILSLLKQRSMSVQEIVDQFSISQPAISRHLSILKKADLIRNERQGKYIVYTLNTSVLEDVILWIKDLEGEKYVSQNVSERSSH</sequence>
<dbReference type="SMART" id="SM00418">
    <property type="entry name" value="HTH_ARSR"/>
    <property type="match status" value="1"/>
</dbReference>
<organism evidence="5 6">
    <name type="scientific">Dubosiella newyorkensis</name>
    <dbReference type="NCBI Taxonomy" id="1862672"/>
    <lineage>
        <taxon>Bacteria</taxon>
        <taxon>Bacillati</taxon>
        <taxon>Bacillota</taxon>
        <taxon>Erysipelotrichia</taxon>
        <taxon>Erysipelotrichales</taxon>
        <taxon>Erysipelotrichaceae</taxon>
        <taxon>Dubosiella</taxon>
    </lineage>
</organism>
<dbReference type="NCBIfam" id="NF033788">
    <property type="entry name" value="HTH_metalloreg"/>
    <property type="match status" value="1"/>
</dbReference>
<comment type="caution">
    <text evidence="5">The sequence shown here is derived from an EMBL/GenBank/DDBJ whole genome shotgun (WGS) entry which is preliminary data.</text>
</comment>
<dbReference type="AlphaFoldDB" id="A0A1U7NMR1"/>
<dbReference type="CDD" id="cd00090">
    <property type="entry name" value="HTH_ARSR"/>
    <property type="match status" value="1"/>
</dbReference>
<dbReference type="Proteomes" id="UP000186705">
    <property type="component" value="Unassembled WGS sequence"/>
</dbReference>
<dbReference type="InterPro" id="IPR036390">
    <property type="entry name" value="WH_DNA-bd_sf"/>
</dbReference>
<dbReference type="InterPro" id="IPR047796">
    <property type="entry name" value="SdpR-like_repress"/>
</dbReference>
<reference evidence="5 6" key="1">
    <citation type="submission" date="2016-11" db="EMBL/GenBank/DDBJ databases">
        <title>Description of two novel members of the family Erysipelotrichaceae: Ileibacterium lipovorans gen. nov., sp. nov. and Dubosiella newyorkensis, gen. nov., sp. nov.</title>
        <authorList>
            <person name="Cox L.M."/>
            <person name="Sohn J."/>
            <person name="Tyrrell K.L."/>
            <person name="Citron D.M."/>
            <person name="Lawson P.A."/>
            <person name="Patel N.B."/>
            <person name="Iizumi T."/>
            <person name="Perez-Perez G.I."/>
            <person name="Goldstein E.J."/>
            <person name="Blaser M.J."/>
        </authorList>
    </citation>
    <scope>NUCLEOTIDE SEQUENCE [LARGE SCALE GENOMIC DNA]</scope>
    <source>
        <strain evidence="5 6">NYU-BL-A4</strain>
    </source>
</reference>
<keyword evidence="6" id="KW-1185">Reference proteome</keyword>
<keyword evidence="2" id="KW-0238">DNA-binding</keyword>
<gene>
    <name evidence="5" type="ORF">BO225_05925</name>
</gene>
<dbReference type="GO" id="GO:0003677">
    <property type="term" value="F:DNA binding"/>
    <property type="evidence" value="ECO:0007669"/>
    <property type="project" value="UniProtKB-KW"/>
</dbReference>
<dbReference type="GeneID" id="78275481"/>
<evidence type="ECO:0000256" key="1">
    <source>
        <dbReference type="ARBA" id="ARBA00023015"/>
    </source>
</evidence>
<dbReference type="InterPro" id="IPR051081">
    <property type="entry name" value="HTH_MetalResp_TranReg"/>
</dbReference>
<dbReference type="NCBIfam" id="NF033789">
    <property type="entry name" value="repress_SdpR"/>
    <property type="match status" value="1"/>
</dbReference>
<keyword evidence="1" id="KW-0805">Transcription regulation</keyword>
<evidence type="ECO:0000313" key="5">
    <source>
        <dbReference type="EMBL" id="OLU46554.1"/>
    </source>
</evidence>
<dbReference type="RefSeq" id="WP_076341353.1">
    <property type="nucleotide sequence ID" value="NZ_CAJTMI010000069.1"/>
</dbReference>
<dbReference type="OrthoDB" id="9799175at2"/>
<dbReference type="PRINTS" id="PR00778">
    <property type="entry name" value="HTHARSR"/>
</dbReference>
<dbReference type="PANTHER" id="PTHR33154">
    <property type="entry name" value="TRANSCRIPTIONAL REGULATOR, ARSR FAMILY"/>
    <property type="match status" value="1"/>
</dbReference>
<dbReference type="InterPro" id="IPR001845">
    <property type="entry name" value="HTH_ArsR_DNA-bd_dom"/>
</dbReference>
<dbReference type="InterPro" id="IPR011991">
    <property type="entry name" value="ArsR-like_HTH"/>
</dbReference>
<proteinExistence type="predicted"/>
<evidence type="ECO:0000256" key="2">
    <source>
        <dbReference type="ARBA" id="ARBA00023125"/>
    </source>
</evidence>
<dbReference type="STRING" id="1862672.BO225_05925"/>
<feature type="domain" description="HTH arsR-type" evidence="4">
    <location>
        <begin position="1"/>
        <end position="89"/>
    </location>
</feature>
<name>A0A1U7NMR1_9FIRM</name>
<dbReference type="Gene3D" id="1.10.10.10">
    <property type="entry name" value="Winged helix-like DNA-binding domain superfamily/Winged helix DNA-binding domain"/>
    <property type="match status" value="1"/>
</dbReference>
<evidence type="ECO:0000313" key="6">
    <source>
        <dbReference type="Proteomes" id="UP000186705"/>
    </source>
</evidence>
<dbReference type="SMART" id="SM00419">
    <property type="entry name" value="HTH_CRP"/>
    <property type="match status" value="1"/>
</dbReference>
<dbReference type="InterPro" id="IPR012318">
    <property type="entry name" value="HTH_CRP"/>
</dbReference>
<dbReference type="InterPro" id="IPR036388">
    <property type="entry name" value="WH-like_DNA-bd_sf"/>
</dbReference>
<dbReference type="GO" id="GO:0003700">
    <property type="term" value="F:DNA-binding transcription factor activity"/>
    <property type="evidence" value="ECO:0007669"/>
    <property type="project" value="InterPro"/>
</dbReference>
<dbReference type="PROSITE" id="PS50987">
    <property type="entry name" value="HTH_ARSR_2"/>
    <property type="match status" value="1"/>
</dbReference>